<dbReference type="Gene3D" id="1.10.10.10">
    <property type="entry name" value="Winged helix-like DNA-binding domain superfamily/Winged helix DNA-binding domain"/>
    <property type="match status" value="1"/>
</dbReference>
<dbReference type="PANTHER" id="PTHR43537">
    <property type="entry name" value="TRANSCRIPTIONAL REGULATOR, GNTR FAMILY"/>
    <property type="match status" value="1"/>
</dbReference>
<dbReference type="Pfam" id="PF07729">
    <property type="entry name" value="FCD"/>
    <property type="match status" value="1"/>
</dbReference>
<keyword evidence="2" id="KW-0238">DNA-binding</keyword>
<evidence type="ECO:0000256" key="3">
    <source>
        <dbReference type="ARBA" id="ARBA00023163"/>
    </source>
</evidence>
<dbReference type="InterPro" id="IPR011711">
    <property type="entry name" value="GntR_C"/>
</dbReference>
<gene>
    <name evidence="5" type="ORF">FGL98_23895</name>
</gene>
<keyword evidence="3" id="KW-0804">Transcription</keyword>
<dbReference type="Pfam" id="PF00392">
    <property type="entry name" value="GntR"/>
    <property type="match status" value="1"/>
</dbReference>
<protein>
    <submittedName>
        <fullName evidence="5">GntR family transcriptional regulator</fullName>
    </submittedName>
</protein>
<dbReference type="OrthoDB" id="9816161at2"/>
<sequence length="226" mass="25423">MTASGMRRIDVPHRRLADAAYEQLIDAIASGYIGPSERLVQERLATELGISRTPLREALLRLEQERVLERAGRAGFRLRHATATEVEQIYRARGAIESDAARYLAERGTADDIAEIERVITEEESVPLDSAADYYDSIRRIHREFVARTDNPYLLDMFDLLWNQAVSVHLFTSTMSEEALLKSDREHRELLAGIQGCTGDEAAATMREHIANGLQIQLAEIADSTR</sequence>
<dbReference type="Proteomes" id="UP000320244">
    <property type="component" value="Unassembled WGS sequence"/>
</dbReference>
<accession>A0A563DRK6</accession>
<evidence type="ECO:0000256" key="2">
    <source>
        <dbReference type="ARBA" id="ARBA00023125"/>
    </source>
</evidence>
<dbReference type="EMBL" id="VCQV01000067">
    <property type="protein sequence ID" value="TWP32572.1"/>
    <property type="molecule type" value="Genomic_DNA"/>
</dbReference>
<dbReference type="SMART" id="SM00895">
    <property type="entry name" value="FCD"/>
    <property type="match status" value="1"/>
</dbReference>
<reference evidence="5 6" key="2">
    <citation type="submission" date="2019-08" db="EMBL/GenBank/DDBJ databases">
        <title>Jejuicoccus antrihumi gen. nov., sp. nov., a new member of the family Dermacoccaceae isolated from a cave.</title>
        <authorList>
            <person name="Schumann P."/>
            <person name="Kim I.S."/>
        </authorList>
    </citation>
    <scope>NUCLEOTIDE SEQUENCE [LARGE SCALE GENOMIC DNA]</scope>
    <source>
        <strain evidence="5 6">C5-26</strain>
    </source>
</reference>
<dbReference type="Gene3D" id="1.20.120.530">
    <property type="entry name" value="GntR ligand-binding domain-like"/>
    <property type="match status" value="1"/>
</dbReference>
<dbReference type="InterPro" id="IPR000524">
    <property type="entry name" value="Tscrpt_reg_HTH_GntR"/>
</dbReference>
<organism evidence="5 6">
    <name type="scientific">Leekyejoonella antrihumi</name>
    <dbReference type="NCBI Taxonomy" id="1660198"/>
    <lineage>
        <taxon>Bacteria</taxon>
        <taxon>Bacillati</taxon>
        <taxon>Actinomycetota</taxon>
        <taxon>Actinomycetes</taxon>
        <taxon>Micrococcales</taxon>
        <taxon>Dermacoccaceae</taxon>
        <taxon>Leekyejoonella</taxon>
    </lineage>
</organism>
<dbReference type="CDD" id="cd07377">
    <property type="entry name" value="WHTH_GntR"/>
    <property type="match status" value="1"/>
</dbReference>
<dbReference type="SMART" id="SM00345">
    <property type="entry name" value="HTH_GNTR"/>
    <property type="match status" value="1"/>
</dbReference>
<evidence type="ECO:0000313" key="6">
    <source>
        <dbReference type="Proteomes" id="UP000320244"/>
    </source>
</evidence>
<keyword evidence="1" id="KW-0805">Transcription regulation</keyword>
<dbReference type="GO" id="GO:0003700">
    <property type="term" value="F:DNA-binding transcription factor activity"/>
    <property type="evidence" value="ECO:0007669"/>
    <property type="project" value="InterPro"/>
</dbReference>
<dbReference type="SUPFAM" id="SSF48008">
    <property type="entry name" value="GntR ligand-binding domain-like"/>
    <property type="match status" value="1"/>
</dbReference>
<dbReference type="AlphaFoldDB" id="A0A563DRK6"/>
<dbReference type="InterPro" id="IPR036388">
    <property type="entry name" value="WH-like_DNA-bd_sf"/>
</dbReference>
<evidence type="ECO:0000256" key="1">
    <source>
        <dbReference type="ARBA" id="ARBA00023015"/>
    </source>
</evidence>
<dbReference type="GO" id="GO:0003677">
    <property type="term" value="F:DNA binding"/>
    <property type="evidence" value="ECO:0007669"/>
    <property type="project" value="UniProtKB-KW"/>
</dbReference>
<dbReference type="PROSITE" id="PS50949">
    <property type="entry name" value="HTH_GNTR"/>
    <property type="match status" value="1"/>
</dbReference>
<dbReference type="InterPro" id="IPR008920">
    <property type="entry name" value="TF_FadR/GntR_C"/>
</dbReference>
<evidence type="ECO:0000313" key="5">
    <source>
        <dbReference type="EMBL" id="TWP32572.1"/>
    </source>
</evidence>
<proteinExistence type="predicted"/>
<comment type="caution">
    <text evidence="5">The sequence shown here is derived from an EMBL/GenBank/DDBJ whole genome shotgun (WGS) entry which is preliminary data.</text>
</comment>
<dbReference type="SUPFAM" id="SSF46785">
    <property type="entry name" value="Winged helix' DNA-binding domain"/>
    <property type="match status" value="1"/>
</dbReference>
<feature type="domain" description="HTH gntR-type" evidence="4">
    <location>
        <begin position="14"/>
        <end position="81"/>
    </location>
</feature>
<dbReference type="PANTHER" id="PTHR43537:SF51">
    <property type="entry name" value="HTH-TYPE TRANSCRIPTIONAL REGULATOR LGOR-RELATED"/>
    <property type="match status" value="1"/>
</dbReference>
<dbReference type="InterPro" id="IPR036390">
    <property type="entry name" value="WH_DNA-bd_sf"/>
</dbReference>
<keyword evidence="6" id="KW-1185">Reference proteome</keyword>
<dbReference type="RefSeq" id="WP_146321231.1">
    <property type="nucleotide sequence ID" value="NZ_VCQV01000067.1"/>
</dbReference>
<reference evidence="5 6" key="1">
    <citation type="submission" date="2019-05" db="EMBL/GenBank/DDBJ databases">
        <authorList>
            <person name="Lee S.D."/>
        </authorList>
    </citation>
    <scope>NUCLEOTIDE SEQUENCE [LARGE SCALE GENOMIC DNA]</scope>
    <source>
        <strain evidence="5 6">C5-26</strain>
    </source>
</reference>
<name>A0A563DRK6_9MICO</name>
<evidence type="ECO:0000259" key="4">
    <source>
        <dbReference type="PROSITE" id="PS50949"/>
    </source>
</evidence>